<dbReference type="InterPro" id="IPR006757">
    <property type="entry name" value="OGF_rcpt"/>
</dbReference>
<reference evidence="4" key="1">
    <citation type="journal article" date="2018" name="PLoS ONE">
        <title>Chinook salmon (Oncorhynchus tshawytscha) genome and transcriptome.</title>
        <authorList>
            <person name="Christensen K.A."/>
            <person name="Leong J.S."/>
            <person name="Sakhrani D."/>
            <person name="Biagi C.A."/>
            <person name="Minkley D.R."/>
            <person name="Withler R.E."/>
            <person name="Rondeau E.B."/>
            <person name="Koop B.F."/>
            <person name="Devlin R.H."/>
        </authorList>
    </citation>
    <scope>NUCLEOTIDE SEQUENCE [LARGE SCALE GENOMIC DNA]</scope>
</reference>
<feature type="domain" description="Opioid growth factor receptor (OGFr) conserved" evidence="2">
    <location>
        <begin position="6"/>
        <end position="130"/>
    </location>
</feature>
<evidence type="ECO:0000313" key="3">
    <source>
        <dbReference type="Ensembl" id="ENSOTSP00005118625.1"/>
    </source>
</evidence>
<evidence type="ECO:0000259" key="2">
    <source>
        <dbReference type="Pfam" id="PF04664"/>
    </source>
</evidence>
<dbReference type="Proteomes" id="UP000694402">
    <property type="component" value="Unassembled WGS sequence"/>
</dbReference>
<reference evidence="3" key="2">
    <citation type="submission" date="2025-08" db="UniProtKB">
        <authorList>
            <consortium name="Ensembl"/>
        </authorList>
    </citation>
    <scope>IDENTIFICATION</scope>
</reference>
<dbReference type="GeneTree" id="ENSGT00390000018730"/>
<accession>A0AAZ3PQN8</accession>
<evidence type="ECO:0000256" key="1">
    <source>
        <dbReference type="ARBA" id="ARBA00010365"/>
    </source>
</evidence>
<dbReference type="GO" id="GO:0140625">
    <property type="term" value="F:opioid growth factor receptor activity"/>
    <property type="evidence" value="ECO:0007669"/>
    <property type="project" value="InterPro"/>
</dbReference>
<sequence>VPKKTMLAFLQDETAKKRLVKSYKLMLDFYGIQLSNDSTGEVRRANNWRDRFDNLDRNTHNNLRITRIRKCLGTLGFPHYQAPLVHFFLEETLVKGNLYNVKESVLNYFIFAYAYKHYEPKHEFVWCPKKIQMIFSNGEEFSDSRQTMAGHYQHGNYLDDRDVSDNLKGEGEDFDNLIKYNEIIIDCYVYLVSVMCNT</sequence>
<dbReference type="InterPro" id="IPR039574">
    <property type="entry name" value="OGFr"/>
</dbReference>
<proteinExistence type="inferred from homology"/>
<protein>
    <recommendedName>
        <fullName evidence="2">Opioid growth factor receptor (OGFr) conserved domain-containing protein</fullName>
    </recommendedName>
</protein>
<dbReference type="PANTHER" id="PTHR14015">
    <property type="entry name" value="OPIOID GROWTH FACTOR RECEPTOR OGFR ZETA-TYPE OPIOID RECEPTOR"/>
    <property type="match status" value="1"/>
</dbReference>
<organism evidence="3 4">
    <name type="scientific">Oncorhynchus tshawytscha</name>
    <name type="common">Chinook salmon</name>
    <name type="synonym">Salmo tshawytscha</name>
    <dbReference type="NCBI Taxonomy" id="74940"/>
    <lineage>
        <taxon>Eukaryota</taxon>
        <taxon>Metazoa</taxon>
        <taxon>Chordata</taxon>
        <taxon>Craniata</taxon>
        <taxon>Vertebrata</taxon>
        <taxon>Euteleostomi</taxon>
        <taxon>Actinopterygii</taxon>
        <taxon>Neopterygii</taxon>
        <taxon>Teleostei</taxon>
        <taxon>Protacanthopterygii</taxon>
        <taxon>Salmoniformes</taxon>
        <taxon>Salmonidae</taxon>
        <taxon>Salmoninae</taxon>
        <taxon>Oncorhynchus</taxon>
    </lineage>
</organism>
<dbReference type="AlphaFoldDB" id="A0AAZ3PQN8"/>
<name>A0AAZ3PQN8_ONCTS</name>
<keyword evidence="4" id="KW-1185">Reference proteome</keyword>
<comment type="similarity">
    <text evidence="1">Belongs to the opioid growth factor receptor family.</text>
</comment>
<evidence type="ECO:0000313" key="4">
    <source>
        <dbReference type="Proteomes" id="UP000694402"/>
    </source>
</evidence>
<dbReference type="GO" id="GO:0016020">
    <property type="term" value="C:membrane"/>
    <property type="evidence" value="ECO:0007669"/>
    <property type="project" value="InterPro"/>
</dbReference>
<reference evidence="3" key="3">
    <citation type="submission" date="2025-09" db="UniProtKB">
        <authorList>
            <consortium name="Ensembl"/>
        </authorList>
    </citation>
    <scope>IDENTIFICATION</scope>
</reference>
<dbReference type="Pfam" id="PF04664">
    <property type="entry name" value="OGFr_N"/>
    <property type="match status" value="1"/>
</dbReference>
<dbReference type="PANTHER" id="PTHR14015:SF1">
    <property type="entry name" value="OPIOID GROWTH FACTOR RECEPTOR"/>
    <property type="match status" value="1"/>
</dbReference>
<dbReference type="Ensembl" id="ENSOTST00005119509.1">
    <property type="protein sequence ID" value="ENSOTSP00005118625.1"/>
    <property type="gene ID" value="ENSOTSG00005066378.1"/>
</dbReference>
<gene>
    <name evidence="3" type="primary">PODXL2</name>
</gene>